<dbReference type="InterPro" id="IPR008979">
    <property type="entry name" value="Galactose-bd-like_sf"/>
</dbReference>
<dbReference type="RefSeq" id="WP_185178191.1">
    <property type="nucleotide sequence ID" value="NZ_CBCSEP010000008.1"/>
</dbReference>
<comment type="caution">
    <text evidence="8">The sequence shown here is derived from an EMBL/GenBank/DDBJ whole genome shotgun (WGS) entry which is preliminary data.</text>
</comment>
<dbReference type="InterPro" id="IPR048913">
    <property type="entry name" value="BetaGal_gal-bd"/>
</dbReference>
<dbReference type="InterPro" id="IPR019801">
    <property type="entry name" value="Glyco_hydro_35_CS"/>
</dbReference>
<evidence type="ECO:0000313" key="9">
    <source>
        <dbReference type="Proteomes" id="UP000574133"/>
    </source>
</evidence>
<gene>
    <name evidence="8" type="ORF">H4Q31_06115</name>
</gene>
<dbReference type="Pfam" id="PF21317">
    <property type="entry name" value="BetaGal_ABD_1"/>
    <property type="match status" value="1"/>
</dbReference>
<sequence>MQQRQSFRIADRFYLNDQPIQIISGAIHYFRVVPEYWRDRLEKLKALGCNAVETYVPWNLHEPREGRYQFTGMLDLRKFVRTAGELGLYVILRPSPYICAEWEFGGLPYWLLKHSGMKLRFSGNPFLDYADRYFARLFQEVNDLQITCGGPILLMQVENEYGAYSNDKAYLYAIAEMMRTHGVTVPLVTSDGPWHDYLDNGSIPDTALPTINCGSNIKEHFAKLRSLHGEAKPLMVMEFWIGWFDAWGDKEHHTRDAAGSAAELADILEEGSVNIYMFHGGTNFGFTSGANYYERLAPDTTSYDYDALLTESGDITPKYKAFQEVIARYAELPQVELSTVIRKRAYGEIAVKKQVSLFAVLDQLARPTESPYPLPMEDLDQPSGYIVYMTDLGKSRRIDDFRLIQCADRANVYLNRKHLFTKYDLEMEGKEAFDLTEPENELAILVENMGRVNYSVKMNNQHKGVKGGVIVNGAFHSGWKHYALPLDNLEQLDFSRGYAEGTPAFYLFELEVDEPADTFLDFTDWGKGAAFVNGFNLGRFWEIGPQRRLYVPAPLLRPGVNRIIMFETEGRTSGTIRFEASAL</sequence>
<dbReference type="GO" id="GO:0005975">
    <property type="term" value="P:carbohydrate metabolic process"/>
    <property type="evidence" value="ECO:0007669"/>
    <property type="project" value="InterPro"/>
</dbReference>
<dbReference type="InterPro" id="IPR001944">
    <property type="entry name" value="Glycoside_Hdrlase_35"/>
</dbReference>
<dbReference type="InterPro" id="IPR017853">
    <property type="entry name" value="GH"/>
</dbReference>
<dbReference type="SUPFAM" id="SSF51445">
    <property type="entry name" value="(Trans)glycosidases"/>
    <property type="match status" value="1"/>
</dbReference>
<dbReference type="SUPFAM" id="SSF49785">
    <property type="entry name" value="Galactose-binding domain-like"/>
    <property type="match status" value="1"/>
</dbReference>
<evidence type="ECO:0000256" key="1">
    <source>
        <dbReference type="ARBA" id="ARBA00009809"/>
    </source>
</evidence>
<dbReference type="PROSITE" id="PS01182">
    <property type="entry name" value="GLYCOSYL_HYDROL_F35"/>
    <property type="match status" value="1"/>
</dbReference>
<dbReference type="Pfam" id="PF21467">
    <property type="entry name" value="BetaGal_gal-bd"/>
    <property type="match status" value="1"/>
</dbReference>
<accession>A0A841TA54</accession>
<dbReference type="PANTHER" id="PTHR23421">
    <property type="entry name" value="BETA-GALACTOSIDASE RELATED"/>
    <property type="match status" value="1"/>
</dbReference>
<feature type="domain" description="Glycoside hydrolase 35 catalytic" evidence="5">
    <location>
        <begin position="13"/>
        <end position="328"/>
    </location>
</feature>
<protein>
    <submittedName>
        <fullName evidence="8">Beta-galactosidase</fullName>
    </submittedName>
</protein>
<reference evidence="8 9" key="1">
    <citation type="submission" date="2020-08" db="EMBL/GenBank/DDBJ databases">
        <title>Cohnella phylogeny.</title>
        <authorList>
            <person name="Dunlap C."/>
        </authorList>
    </citation>
    <scope>NUCLEOTIDE SEQUENCE [LARGE SCALE GENOMIC DNA]</scope>
    <source>
        <strain evidence="8 9">DSM 103658</strain>
    </source>
</reference>
<evidence type="ECO:0000259" key="5">
    <source>
        <dbReference type="Pfam" id="PF01301"/>
    </source>
</evidence>
<dbReference type="FunFam" id="3.20.20.80:FF:000115">
    <property type="entry name" value="Beta-galactosidase"/>
    <property type="match status" value="1"/>
</dbReference>
<evidence type="ECO:0000313" key="8">
    <source>
        <dbReference type="EMBL" id="MBB6676905.1"/>
    </source>
</evidence>
<evidence type="ECO:0000259" key="7">
    <source>
        <dbReference type="Pfam" id="PF21467"/>
    </source>
</evidence>
<dbReference type="Pfam" id="PF01301">
    <property type="entry name" value="Glyco_hydro_35"/>
    <property type="match status" value="1"/>
</dbReference>
<evidence type="ECO:0000259" key="6">
    <source>
        <dbReference type="Pfam" id="PF21317"/>
    </source>
</evidence>
<dbReference type="InterPro" id="IPR031330">
    <property type="entry name" value="Gly_Hdrlase_35_cat"/>
</dbReference>
<organism evidence="8 9">
    <name type="scientific">Cohnella lubricantis</name>
    <dbReference type="NCBI Taxonomy" id="2163172"/>
    <lineage>
        <taxon>Bacteria</taxon>
        <taxon>Bacillati</taxon>
        <taxon>Bacillota</taxon>
        <taxon>Bacilli</taxon>
        <taxon>Bacillales</taxon>
        <taxon>Paenibacillaceae</taxon>
        <taxon>Cohnella</taxon>
    </lineage>
</organism>
<comment type="similarity">
    <text evidence="1">Belongs to the glycosyl hydrolase 35 family.</text>
</comment>
<name>A0A841TA54_9BACL</name>
<dbReference type="InterPro" id="IPR048912">
    <property type="entry name" value="BetaGal1-like_ABD1"/>
</dbReference>
<proteinExistence type="inferred from homology"/>
<feature type="active site" description="Proton donor" evidence="4">
    <location>
        <position position="160"/>
    </location>
</feature>
<dbReference type="Gene3D" id="2.60.120.260">
    <property type="entry name" value="Galactose-binding domain-like"/>
    <property type="match status" value="2"/>
</dbReference>
<dbReference type="Gene3D" id="3.20.20.80">
    <property type="entry name" value="Glycosidases"/>
    <property type="match status" value="1"/>
</dbReference>
<feature type="active site" description="Nucleophile" evidence="4">
    <location>
        <position position="238"/>
    </location>
</feature>
<dbReference type="GO" id="GO:0004565">
    <property type="term" value="F:beta-galactosidase activity"/>
    <property type="evidence" value="ECO:0007669"/>
    <property type="project" value="InterPro"/>
</dbReference>
<evidence type="ECO:0000256" key="4">
    <source>
        <dbReference type="PIRSR" id="PIRSR006336-1"/>
    </source>
</evidence>
<keyword evidence="2" id="KW-0378">Hydrolase</keyword>
<dbReference type="Proteomes" id="UP000574133">
    <property type="component" value="Unassembled WGS sequence"/>
</dbReference>
<dbReference type="InterPro" id="IPR026283">
    <property type="entry name" value="B-gal_1-like"/>
</dbReference>
<feature type="domain" description="Beta-galactosidase 1-like first all-beta" evidence="6">
    <location>
        <begin position="373"/>
        <end position="484"/>
    </location>
</feature>
<evidence type="ECO:0000256" key="2">
    <source>
        <dbReference type="ARBA" id="ARBA00022801"/>
    </source>
</evidence>
<dbReference type="PRINTS" id="PR00742">
    <property type="entry name" value="GLHYDRLASE35"/>
</dbReference>
<evidence type="ECO:0000256" key="3">
    <source>
        <dbReference type="ARBA" id="ARBA00023295"/>
    </source>
</evidence>
<keyword evidence="3" id="KW-0326">Glycosidase</keyword>
<dbReference type="PIRSF" id="PIRSF006336">
    <property type="entry name" value="B-gal"/>
    <property type="match status" value="1"/>
</dbReference>
<keyword evidence="9" id="KW-1185">Reference proteome</keyword>
<feature type="domain" description="Beta-galactosidase galactose-binding" evidence="7">
    <location>
        <begin position="503"/>
        <end position="561"/>
    </location>
</feature>
<dbReference type="EMBL" id="JACJVN010000024">
    <property type="protein sequence ID" value="MBB6676905.1"/>
    <property type="molecule type" value="Genomic_DNA"/>
</dbReference>
<dbReference type="AlphaFoldDB" id="A0A841TA54"/>